<keyword evidence="1" id="KW-0812">Transmembrane</keyword>
<evidence type="ECO:0008006" key="4">
    <source>
        <dbReference type="Google" id="ProtNLM"/>
    </source>
</evidence>
<reference evidence="2" key="2">
    <citation type="submission" date="2021-04" db="EMBL/GenBank/DDBJ databases">
        <title>Isolation and characterization of a novel species of the genus Sulfurimonas.</title>
        <authorList>
            <person name="Fukui M."/>
        </authorList>
    </citation>
    <scope>NUCLEOTIDE SEQUENCE</scope>
    <source>
        <strain evidence="2">H1576</strain>
    </source>
</reference>
<dbReference type="KEGG" id="saqt:GJV85_12055"/>
<dbReference type="EMBL" id="CP046072">
    <property type="protein sequence ID" value="QSZ42816.1"/>
    <property type="molecule type" value="Genomic_DNA"/>
</dbReference>
<evidence type="ECO:0000313" key="3">
    <source>
        <dbReference type="Proteomes" id="UP000671852"/>
    </source>
</evidence>
<keyword evidence="3" id="KW-1185">Reference proteome</keyword>
<dbReference type="AlphaFoldDB" id="A0A975GDK2"/>
<accession>A0A975GDK2</accession>
<keyword evidence="1" id="KW-0472">Membrane</keyword>
<evidence type="ECO:0000256" key="1">
    <source>
        <dbReference type="SAM" id="Phobius"/>
    </source>
</evidence>
<evidence type="ECO:0000313" key="2">
    <source>
        <dbReference type="EMBL" id="QSZ42816.1"/>
    </source>
</evidence>
<protein>
    <recommendedName>
        <fullName evidence="4">Copper resistance protein D domain-containing protein</fullName>
    </recommendedName>
</protein>
<name>A0A975GDK2_9BACT</name>
<organism evidence="2 3">
    <name type="scientific">Sulfurimonas aquatica</name>
    <dbReference type="NCBI Taxonomy" id="2672570"/>
    <lineage>
        <taxon>Bacteria</taxon>
        <taxon>Pseudomonadati</taxon>
        <taxon>Campylobacterota</taxon>
        <taxon>Epsilonproteobacteria</taxon>
        <taxon>Campylobacterales</taxon>
        <taxon>Sulfurimonadaceae</taxon>
        <taxon>Sulfurimonas</taxon>
    </lineage>
</organism>
<sequence length="173" mass="19739">MRELIYAIMDNYPNIVIFLHVVTASVWVGGMAALHFLTRAASKDTQVDRRFASRAGLFKKFFIALIPFISVSLLTSILMGLGYREEAMDAEGFILDSSKFEAYKYINAKFIIWIVMVMNMILMTWILSKANCRLCKPQKQSDCMWLVSEHLLPINILLGLIAIYIGVSIRSLY</sequence>
<gene>
    <name evidence="2" type="ORF">GJV85_12055</name>
</gene>
<feature type="transmembrane region" description="Helical" evidence="1">
    <location>
        <begin position="61"/>
        <end position="83"/>
    </location>
</feature>
<feature type="transmembrane region" description="Helical" evidence="1">
    <location>
        <begin position="151"/>
        <end position="169"/>
    </location>
</feature>
<feature type="transmembrane region" description="Helical" evidence="1">
    <location>
        <begin position="15"/>
        <end position="40"/>
    </location>
</feature>
<keyword evidence="1" id="KW-1133">Transmembrane helix</keyword>
<proteinExistence type="predicted"/>
<dbReference type="RefSeq" id="WP_207561628.1">
    <property type="nucleotide sequence ID" value="NZ_CP046072.1"/>
</dbReference>
<dbReference type="Proteomes" id="UP000671852">
    <property type="component" value="Chromosome"/>
</dbReference>
<feature type="transmembrane region" description="Helical" evidence="1">
    <location>
        <begin position="110"/>
        <end position="130"/>
    </location>
</feature>
<reference evidence="2" key="1">
    <citation type="submission" date="2019-11" db="EMBL/GenBank/DDBJ databases">
        <authorList>
            <person name="Kojima H."/>
        </authorList>
    </citation>
    <scope>NUCLEOTIDE SEQUENCE</scope>
    <source>
        <strain evidence="2">H1576</strain>
    </source>
</reference>